<reference evidence="3 4" key="1">
    <citation type="submission" date="2023-09" db="EMBL/GenBank/DDBJ databases">
        <title>Whole genome shotgun sequencing (WGS) of Bosea sp. ZW T0_25, isolated from stored onions (Allium cepa).</title>
        <authorList>
            <person name="Stoll D.A."/>
            <person name="Huch M."/>
        </authorList>
    </citation>
    <scope>NUCLEOTIDE SEQUENCE [LARGE SCALE GENOMIC DNA]</scope>
    <source>
        <strain evidence="3 4">ZW T0_25</strain>
    </source>
</reference>
<dbReference type="EMBL" id="JAWDID010000017">
    <property type="protein sequence ID" value="MDU0340830.1"/>
    <property type="molecule type" value="Genomic_DNA"/>
</dbReference>
<feature type="transmembrane region" description="Helical" evidence="1">
    <location>
        <begin position="178"/>
        <end position="199"/>
    </location>
</feature>
<evidence type="ECO:0000313" key="3">
    <source>
        <dbReference type="EMBL" id="MDU0340830.1"/>
    </source>
</evidence>
<dbReference type="PANTHER" id="PTHR22911">
    <property type="entry name" value="ACYL-MALONYL CONDENSING ENZYME-RELATED"/>
    <property type="match status" value="1"/>
</dbReference>
<protein>
    <submittedName>
        <fullName evidence="3">DMT family transporter</fullName>
    </submittedName>
</protein>
<accession>A0ABU3S8Z7</accession>
<keyword evidence="4" id="KW-1185">Reference proteome</keyword>
<gene>
    <name evidence="3" type="ORF">RKE40_13090</name>
</gene>
<dbReference type="PANTHER" id="PTHR22911:SF103">
    <property type="entry name" value="BLR2811 PROTEIN"/>
    <property type="match status" value="1"/>
</dbReference>
<sequence>MDRRQLTGILLLVIALQILPISDTLAKYLSASLPVLQVIWARFFFHCLVTGLYSAWRYGPHMLLPTVSWTLTARSAALFLAVALFYVAIHHMPLTTALTLWFVEPFLLTLLALLVFKEKVTPLQWLAIAVGFLGIVLAIRPSADNWQWSYLIGLAAGMGYAVFLLLTRVVESRIPAVVSVYQTGLVGCVLSSIAVIPVWQSPSAIQWLQLMATGCIAAIAHFLIIKAFERAEASLLAPFTYAEVITATILGILVFGDVPDRWAYVGLAIIILSAIAVVPREPKREVSPQA</sequence>
<evidence type="ECO:0000313" key="4">
    <source>
        <dbReference type="Proteomes" id="UP001254257"/>
    </source>
</evidence>
<dbReference type="InterPro" id="IPR037185">
    <property type="entry name" value="EmrE-like"/>
</dbReference>
<dbReference type="Gene3D" id="1.10.3730.20">
    <property type="match status" value="2"/>
</dbReference>
<organism evidence="3 4">
    <name type="scientific">Bosea rubneri</name>
    <dbReference type="NCBI Taxonomy" id="3075434"/>
    <lineage>
        <taxon>Bacteria</taxon>
        <taxon>Pseudomonadati</taxon>
        <taxon>Pseudomonadota</taxon>
        <taxon>Alphaproteobacteria</taxon>
        <taxon>Hyphomicrobiales</taxon>
        <taxon>Boseaceae</taxon>
        <taxon>Bosea</taxon>
    </lineage>
</organism>
<dbReference type="SUPFAM" id="SSF103481">
    <property type="entry name" value="Multidrug resistance efflux transporter EmrE"/>
    <property type="match status" value="2"/>
</dbReference>
<feature type="transmembrane region" description="Helical" evidence="1">
    <location>
        <begin position="236"/>
        <end position="256"/>
    </location>
</feature>
<feature type="transmembrane region" description="Helical" evidence="1">
    <location>
        <begin position="36"/>
        <end position="56"/>
    </location>
</feature>
<evidence type="ECO:0000259" key="2">
    <source>
        <dbReference type="Pfam" id="PF00892"/>
    </source>
</evidence>
<feature type="transmembrane region" description="Helical" evidence="1">
    <location>
        <begin position="123"/>
        <end position="142"/>
    </location>
</feature>
<evidence type="ECO:0000256" key="1">
    <source>
        <dbReference type="SAM" id="Phobius"/>
    </source>
</evidence>
<dbReference type="Pfam" id="PF00892">
    <property type="entry name" value="EamA"/>
    <property type="match status" value="2"/>
</dbReference>
<feature type="transmembrane region" description="Helical" evidence="1">
    <location>
        <begin position="205"/>
        <end position="224"/>
    </location>
</feature>
<keyword evidence="1" id="KW-0812">Transmembrane</keyword>
<dbReference type="Proteomes" id="UP001254257">
    <property type="component" value="Unassembled WGS sequence"/>
</dbReference>
<keyword evidence="1" id="KW-1133">Transmembrane helix</keyword>
<feature type="transmembrane region" description="Helical" evidence="1">
    <location>
        <begin position="262"/>
        <end position="279"/>
    </location>
</feature>
<comment type="caution">
    <text evidence="3">The sequence shown here is derived from an EMBL/GenBank/DDBJ whole genome shotgun (WGS) entry which is preliminary data.</text>
</comment>
<keyword evidence="1" id="KW-0472">Membrane</keyword>
<feature type="transmembrane region" description="Helical" evidence="1">
    <location>
        <begin position="68"/>
        <end position="89"/>
    </location>
</feature>
<name>A0ABU3S8Z7_9HYPH</name>
<feature type="domain" description="EamA" evidence="2">
    <location>
        <begin position="148"/>
        <end position="277"/>
    </location>
</feature>
<proteinExistence type="predicted"/>
<dbReference type="InterPro" id="IPR000620">
    <property type="entry name" value="EamA_dom"/>
</dbReference>
<feature type="transmembrane region" description="Helical" evidence="1">
    <location>
        <begin position="95"/>
        <end position="116"/>
    </location>
</feature>
<dbReference type="RefSeq" id="WP_316018677.1">
    <property type="nucleotide sequence ID" value="NZ_JAWDID010000017.1"/>
</dbReference>
<feature type="domain" description="EamA" evidence="2">
    <location>
        <begin position="7"/>
        <end position="139"/>
    </location>
</feature>
<feature type="transmembrane region" description="Helical" evidence="1">
    <location>
        <begin position="148"/>
        <end position="166"/>
    </location>
</feature>